<dbReference type="RefSeq" id="WP_161342710.1">
    <property type="nucleotide sequence ID" value="NZ_BMGW01000001.1"/>
</dbReference>
<name>A0A6L8VER2_9RHOB</name>
<dbReference type="Gene3D" id="2.30.30.140">
    <property type="match status" value="1"/>
</dbReference>
<dbReference type="EMBL" id="WWNR01000001">
    <property type="protein sequence ID" value="MZQ87789.1"/>
    <property type="molecule type" value="Genomic_DNA"/>
</dbReference>
<dbReference type="SUPFAM" id="SSF159127">
    <property type="entry name" value="HupF/HypC-like"/>
    <property type="match status" value="1"/>
</dbReference>
<dbReference type="GO" id="GO:1902670">
    <property type="term" value="F:carbon dioxide binding"/>
    <property type="evidence" value="ECO:0007669"/>
    <property type="project" value="TreeGrafter"/>
</dbReference>
<gene>
    <name evidence="2" type="primary">hypC</name>
    <name evidence="2" type="ORF">GS660_01600</name>
</gene>
<evidence type="ECO:0000313" key="2">
    <source>
        <dbReference type="EMBL" id="MZQ87789.1"/>
    </source>
</evidence>
<dbReference type="PANTHER" id="PTHR35177:SF2">
    <property type="entry name" value="HYDROGENASE MATURATION FACTOR HYBG"/>
    <property type="match status" value="1"/>
</dbReference>
<dbReference type="OrthoDB" id="9806017at2"/>
<protein>
    <submittedName>
        <fullName evidence="2">HypC/HybG/HupF family hydrogenase formation chaperone</fullName>
    </submittedName>
</protein>
<dbReference type="InterPro" id="IPR019812">
    <property type="entry name" value="Hydgase_assmbl_chp_CS"/>
</dbReference>
<sequence length="106" mass="10936">MCVGIPMQLTAIDGIVGHGSDRGTPQILDLSLLPDARVGDWVLGFLGTAREILPEAEALLILKALDGLSRIMAGGDHGDAFADLDARTPTLPPHLQAALDAGQATG</sequence>
<accession>A0A6L8VER2</accession>
<proteinExistence type="inferred from homology"/>
<dbReference type="InterPro" id="IPR001109">
    <property type="entry name" value="Hydrogenase_HupF/HypC"/>
</dbReference>
<dbReference type="NCBIfam" id="TIGR00074">
    <property type="entry name" value="hypC_hupF"/>
    <property type="match status" value="1"/>
</dbReference>
<dbReference type="AlphaFoldDB" id="A0A6L8VER2"/>
<dbReference type="GO" id="GO:0005506">
    <property type="term" value="F:iron ion binding"/>
    <property type="evidence" value="ECO:0007669"/>
    <property type="project" value="TreeGrafter"/>
</dbReference>
<dbReference type="PANTHER" id="PTHR35177">
    <property type="entry name" value="HYDROGENASE MATURATION FACTOR HYBG"/>
    <property type="match status" value="1"/>
</dbReference>
<organism evidence="2 3">
    <name type="scientific">Frigidibacter albus</name>
    <dbReference type="NCBI Taxonomy" id="1465486"/>
    <lineage>
        <taxon>Bacteria</taxon>
        <taxon>Pseudomonadati</taxon>
        <taxon>Pseudomonadota</taxon>
        <taxon>Alphaproteobacteria</taxon>
        <taxon>Rhodobacterales</taxon>
        <taxon>Paracoccaceae</taxon>
        <taxon>Frigidibacter</taxon>
    </lineage>
</organism>
<evidence type="ECO:0000256" key="1">
    <source>
        <dbReference type="ARBA" id="ARBA00006018"/>
    </source>
</evidence>
<evidence type="ECO:0000313" key="3">
    <source>
        <dbReference type="Proteomes" id="UP000477083"/>
    </source>
</evidence>
<reference evidence="2 3" key="1">
    <citation type="submission" date="2020-01" db="EMBL/GenBank/DDBJ databases">
        <title>Frigidibacter albus SP32T (=CGMCC 1.13995T).</title>
        <authorList>
            <person name="Liao X."/>
        </authorList>
    </citation>
    <scope>NUCLEOTIDE SEQUENCE [LARGE SCALE GENOMIC DNA]</scope>
    <source>
        <strain evidence="2 3">SP32</strain>
    </source>
</reference>
<dbReference type="PRINTS" id="PR00445">
    <property type="entry name" value="HUPFHYPC"/>
</dbReference>
<dbReference type="PROSITE" id="PS01097">
    <property type="entry name" value="HUPF_HYPC"/>
    <property type="match status" value="1"/>
</dbReference>
<comment type="caution">
    <text evidence="2">The sequence shown here is derived from an EMBL/GenBank/DDBJ whole genome shotgun (WGS) entry which is preliminary data.</text>
</comment>
<dbReference type="Pfam" id="PF01455">
    <property type="entry name" value="HupF_HypC"/>
    <property type="match status" value="1"/>
</dbReference>
<dbReference type="Proteomes" id="UP000477083">
    <property type="component" value="Unassembled WGS sequence"/>
</dbReference>
<comment type="similarity">
    <text evidence="1">Belongs to the HupF/HypC family.</text>
</comment>
<dbReference type="GO" id="GO:0051604">
    <property type="term" value="P:protein maturation"/>
    <property type="evidence" value="ECO:0007669"/>
    <property type="project" value="TreeGrafter"/>
</dbReference>
<keyword evidence="3" id="KW-1185">Reference proteome</keyword>